<accession>A0ABX1T2A2</accession>
<feature type="domain" description="CcmH/CycL/Ccl2/NrfF N-terminal" evidence="8">
    <location>
        <begin position="20"/>
        <end position="122"/>
    </location>
</feature>
<dbReference type="Proteomes" id="UP001166004">
    <property type="component" value="Unassembled WGS sequence"/>
</dbReference>
<keyword evidence="6 7" id="KW-0408">Iron</keyword>
<evidence type="ECO:0000256" key="3">
    <source>
        <dbReference type="ARBA" id="ARBA00022723"/>
    </source>
</evidence>
<keyword evidence="4 7" id="KW-0732">Signal</keyword>
<evidence type="ECO:0000256" key="7">
    <source>
        <dbReference type="RuleBase" id="RU364112"/>
    </source>
</evidence>
<keyword evidence="3 7" id="KW-0479">Metal-binding</keyword>
<dbReference type="InterPro" id="IPR005616">
    <property type="entry name" value="CcmH/CycL/Ccl2/NrfF_N"/>
</dbReference>
<evidence type="ECO:0000256" key="6">
    <source>
        <dbReference type="ARBA" id="ARBA00023004"/>
    </source>
</evidence>
<sequence>MKILKIAIIALLLMGFSNLKSNEKSDELKNKILKNIRCLICQGQSVYDSESEFSSSIKLIVDKKINDGLEEKEIYFYLREKYGDWIIYDPKLNKNTYILWFLPLLFFLVGGAIIYKKIQKKNEK</sequence>
<dbReference type="InterPro" id="IPR051263">
    <property type="entry name" value="C-type_cytochrome_biogenesis"/>
</dbReference>
<protein>
    <recommendedName>
        <fullName evidence="7">Cytochrome c-type biogenesis protein</fullName>
    </recommendedName>
</protein>
<comment type="function">
    <text evidence="7">Possible subunit of a heme lyase.</text>
</comment>
<feature type="signal peptide" evidence="7">
    <location>
        <begin position="1"/>
        <end position="21"/>
    </location>
</feature>
<evidence type="ECO:0000313" key="9">
    <source>
        <dbReference type="EMBL" id="NMN67355.1"/>
    </source>
</evidence>
<feature type="transmembrane region" description="Helical" evidence="7">
    <location>
        <begin position="97"/>
        <end position="115"/>
    </location>
</feature>
<proteinExistence type="inferred from homology"/>
<dbReference type="PANTHER" id="PTHR47870">
    <property type="entry name" value="CYTOCHROME C-TYPE BIOGENESIS PROTEIN CCMH"/>
    <property type="match status" value="1"/>
</dbReference>
<evidence type="ECO:0000313" key="10">
    <source>
        <dbReference type="Proteomes" id="UP001166004"/>
    </source>
</evidence>
<gene>
    <name evidence="9" type="ORF">VP91_00004980</name>
</gene>
<name>A0ABX1T2A2_PELUQ</name>
<dbReference type="Pfam" id="PF03918">
    <property type="entry name" value="CcmH"/>
    <property type="match status" value="1"/>
</dbReference>
<dbReference type="PANTHER" id="PTHR47870:SF1">
    <property type="entry name" value="CYTOCHROME C-TYPE BIOGENESIS PROTEIN CCMH"/>
    <property type="match status" value="1"/>
</dbReference>
<keyword evidence="7" id="KW-1133">Transmembrane helix</keyword>
<evidence type="ECO:0000256" key="2">
    <source>
        <dbReference type="ARBA" id="ARBA00022617"/>
    </source>
</evidence>
<dbReference type="Gene3D" id="1.10.8.640">
    <property type="entry name" value="Cytochrome C biogenesis protein"/>
    <property type="match status" value="1"/>
</dbReference>
<evidence type="ECO:0000256" key="5">
    <source>
        <dbReference type="ARBA" id="ARBA00022748"/>
    </source>
</evidence>
<dbReference type="RefSeq" id="WP_169035854.1">
    <property type="nucleotide sequence ID" value="NZ_LANA01000001.1"/>
</dbReference>
<dbReference type="InterPro" id="IPR038297">
    <property type="entry name" value="CcmH/CycL/NrfF/Ccl2_sf"/>
</dbReference>
<dbReference type="EMBL" id="LANA01000001">
    <property type="protein sequence ID" value="NMN67355.1"/>
    <property type="molecule type" value="Genomic_DNA"/>
</dbReference>
<feature type="chain" id="PRO_5044993944" description="Cytochrome c-type biogenesis protein" evidence="7">
    <location>
        <begin position="22"/>
        <end position="124"/>
    </location>
</feature>
<evidence type="ECO:0000259" key="8">
    <source>
        <dbReference type="Pfam" id="PF03918"/>
    </source>
</evidence>
<comment type="caution">
    <text evidence="9">The sequence shown here is derived from an EMBL/GenBank/DDBJ whole genome shotgun (WGS) entry which is preliminary data.</text>
</comment>
<keyword evidence="7" id="KW-0812">Transmembrane</keyword>
<keyword evidence="5" id="KW-0201">Cytochrome c-type biogenesis</keyword>
<organism evidence="9 10">
    <name type="scientific">Pelagibacter ubique</name>
    <dbReference type="NCBI Taxonomy" id="198252"/>
    <lineage>
        <taxon>Bacteria</taxon>
        <taxon>Pseudomonadati</taxon>
        <taxon>Pseudomonadota</taxon>
        <taxon>Alphaproteobacteria</taxon>
        <taxon>Candidatus Pelagibacterales</taxon>
        <taxon>Candidatus Pelagibacteraceae</taxon>
        <taxon>Candidatus Pelagibacter</taxon>
    </lineage>
</organism>
<keyword evidence="2 7" id="KW-0349">Heme</keyword>
<reference evidence="9 10" key="1">
    <citation type="submission" date="2019-07" db="EMBL/GenBank/DDBJ databases">
        <title>SAR11 Genome Evolution.</title>
        <authorList>
            <person name="Giovannoni S."/>
        </authorList>
    </citation>
    <scope>NUCLEOTIDE SEQUENCE [LARGE SCALE GENOMIC DNA]</scope>
    <source>
        <strain evidence="9 10">HTCC9565</strain>
    </source>
</reference>
<keyword evidence="7" id="KW-0472">Membrane</keyword>
<keyword evidence="10" id="KW-1185">Reference proteome</keyword>
<evidence type="ECO:0000256" key="1">
    <source>
        <dbReference type="ARBA" id="ARBA00010342"/>
    </source>
</evidence>
<evidence type="ECO:0000256" key="4">
    <source>
        <dbReference type="ARBA" id="ARBA00022729"/>
    </source>
</evidence>
<dbReference type="CDD" id="cd16378">
    <property type="entry name" value="CcmH_N"/>
    <property type="match status" value="1"/>
</dbReference>
<comment type="similarity">
    <text evidence="1 7">Belongs to the CcmH/CycL/Ccl2/NrfF family.</text>
</comment>